<dbReference type="AlphaFoldDB" id="A0A9P4V2I3"/>
<comment type="caution">
    <text evidence="3">The sequence shown here is derived from an EMBL/GenBank/DDBJ whole genome shotgun (WGS) entry which is preliminary data.</text>
</comment>
<protein>
    <recommendedName>
        <fullName evidence="2">DUF7924 domain-containing protein</fullName>
    </recommendedName>
</protein>
<evidence type="ECO:0000313" key="3">
    <source>
        <dbReference type="EMBL" id="KAF2734296.1"/>
    </source>
</evidence>
<dbReference type="Pfam" id="PF25545">
    <property type="entry name" value="DUF7924"/>
    <property type="match status" value="1"/>
</dbReference>
<dbReference type="EMBL" id="ML996150">
    <property type="protein sequence ID" value="KAF2734296.1"/>
    <property type="molecule type" value="Genomic_DNA"/>
</dbReference>
<gene>
    <name evidence="3" type="ORF">EJ04DRAFT_467030</name>
</gene>
<feature type="compositionally biased region" description="Basic residues" evidence="1">
    <location>
        <begin position="18"/>
        <end position="28"/>
    </location>
</feature>
<feature type="region of interest" description="Disordered" evidence="1">
    <location>
        <begin position="192"/>
        <end position="219"/>
    </location>
</feature>
<reference evidence="3" key="1">
    <citation type="journal article" date="2020" name="Stud. Mycol.">
        <title>101 Dothideomycetes genomes: a test case for predicting lifestyles and emergence of pathogens.</title>
        <authorList>
            <person name="Haridas S."/>
            <person name="Albert R."/>
            <person name="Binder M."/>
            <person name="Bloem J."/>
            <person name="Labutti K."/>
            <person name="Salamov A."/>
            <person name="Andreopoulos B."/>
            <person name="Baker S."/>
            <person name="Barry K."/>
            <person name="Bills G."/>
            <person name="Bluhm B."/>
            <person name="Cannon C."/>
            <person name="Castanera R."/>
            <person name="Culley D."/>
            <person name="Daum C."/>
            <person name="Ezra D."/>
            <person name="Gonzalez J."/>
            <person name="Henrissat B."/>
            <person name="Kuo A."/>
            <person name="Liang C."/>
            <person name="Lipzen A."/>
            <person name="Lutzoni F."/>
            <person name="Magnuson J."/>
            <person name="Mondo S."/>
            <person name="Nolan M."/>
            <person name="Ohm R."/>
            <person name="Pangilinan J."/>
            <person name="Park H.-J."/>
            <person name="Ramirez L."/>
            <person name="Alfaro M."/>
            <person name="Sun H."/>
            <person name="Tritt A."/>
            <person name="Yoshinaga Y."/>
            <person name="Zwiers L.-H."/>
            <person name="Turgeon B."/>
            <person name="Goodwin S."/>
            <person name="Spatafora J."/>
            <person name="Crous P."/>
            <person name="Grigoriev I."/>
        </authorList>
    </citation>
    <scope>NUCLEOTIDE SEQUENCE</scope>
    <source>
        <strain evidence="3">CBS 125425</strain>
    </source>
</reference>
<dbReference type="InterPro" id="IPR057684">
    <property type="entry name" value="DUF7924"/>
</dbReference>
<evidence type="ECO:0000313" key="4">
    <source>
        <dbReference type="Proteomes" id="UP000799444"/>
    </source>
</evidence>
<dbReference type="Proteomes" id="UP000799444">
    <property type="component" value="Unassembled WGS sequence"/>
</dbReference>
<organism evidence="3 4">
    <name type="scientific">Polyplosphaeria fusca</name>
    <dbReference type="NCBI Taxonomy" id="682080"/>
    <lineage>
        <taxon>Eukaryota</taxon>
        <taxon>Fungi</taxon>
        <taxon>Dikarya</taxon>
        <taxon>Ascomycota</taxon>
        <taxon>Pezizomycotina</taxon>
        <taxon>Dothideomycetes</taxon>
        <taxon>Pleosporomycetidae</taxon>
        <taxon>Pleosporales</taxon>
        <taxon>Tetraplosphaeriaceae</taxon>
        <taxon>Polyplosphaeria</taxon>
    </lineage>
</organism>
<name>A0A9P4V2I3_9PLEO</name>
<accession>A0A9P4V2I3</accession>
<proteinExistence type="predicted"/>
<feature type="compositionally biased region" description="Polar residues" evidence="1">
    <location>
        <begin position="29"/>
        <end position="42"/>
    </location>
</feature>
<feature type="domain" description="DUF7924" evidence="2">
    <location>
        <begin position="210"/>
        <end position="375"/>
    </location>
</feature>
<feature type="compositionally biased region" description="Polar residues" evidence="1">
    <location>
        <begin position="193"/>
        <end position="210"/>
    </location>
</feature>
<evidence type="ECO:0000256" key="1">
    <source>
        <dbReference type="SAM" id="MobiDB-lite"/>
    </source>
</evidence>
<feature type="region of interest" description="Disordered" evidence="1">
    <location>
        <begin position="1"/>
        <end position="42"/>
    </location>
</feature>
<evidence type="ECO:0000259" key="2">
    <source>
        <dbReference type="Pfam" id="PF25545"/>
    </source>
</evidence>
<feature type="compositionally biased region" description="Polar residues" evidence="1">
    <location>
        <begin position="1"/>
        <end position="14"/>
    </location>
</feature>
<dbReference type="OrthoDB" id="5372703at2759"/>
<sequence length="400" mass="44199">MAPQQAPSIVSNDSSQRRASKVSYRRQRSQSPTEKSSTQYRSRNIADANVFVDQTPEPPLDVMELLMHIFGVSVLEDIGRASYDHSTSRSLVIQNKTDELAEKYCSKSRQMAKDCAGEGEWKSHLLTGLMEPISELLSETLKLSASVAWIPELRPSPPSIEEILGSEPPLSNSTGPITSAAAFQMPTPLTAPTFPQTPILSTSSIAPTDTTNDDPNRISVPKPDITVGLAYTSFDRLQRKILWDLQGNSRVLSEPHQSRIGLHFPFLILEAKGLATGSNMVGAQNQAAVGGACALGILRDLQLTAQGCITCATDDQPRLRQMMFSVVTEGPIHEMWVHYGIEEEFHMTVLRIWRTTFSKDAREFVQALGKILEWGSCEFKGSVLKALDVYGQALRKRRVE</sequence>
<keyword evidence="4" id="KW-1185">Reference proteome</keyword>